<dbReference type="RefSeq" id="WP_003093308.1">
    <property type="nucleotide sequence ID" value="NZ_AP014622.1"/>
</dbReference>
<evidence type="ECO:0000256" key="3">
    <source>
        <dbReference type="ARBA" id="ARBA00022884"/>
    </source>
</evidence>
<keyword evidence="5 6" id="KW-0804">Transcription</keyword>
<dbReference type="CDD" id="cd00619">
    <property type="entry name" value="Terminator_NusB"/>
    <property type="match status" value="1"/>
</dbReference>
<evidence type="ECO:0000256" key="6">
    <source>
        <dbReference type="HAMAP-Rule" id="MF_00073"/>
    </source>
</evidence>
<evidence type="ECO:0000256" key="7">
    <source>
        <dbReference type="SAM" id="MobiDB-lite"/>
    </source>
</evidence>
<name>A0A072ZDZ6_PSEAI</name>
<dbReference type="AlphaFoldDB" id="A0A072ZDZ6"/>
<dbReference type="GO" id="GO:0005829">
    <property type="term" value="C:cytosol"/>
    <property type="evidence" value="ECO:0007669"/>
    <property type="project" value="TreeGrafter"/>
</dbReference>
<accession>A0A1S1C6K6</accession>
<gene>
    <name evidence="6 9" type="primary">nusB</name>
    <name evidence="10" type="ORF">CAZ10_30485</name>
    <name evidence="9" type="ORF">GNQ48_25800</name>
    <name evidence="11" type="ORF">L4V69_08060</name>
</gene>
<evidence type="ECO:0000256" key="2">
    <source>
        <dbReference type="ARBA" id="ARBA00022814"/>
    </source>
</evidence>
<accession>A0A072ZDZ6</accession>
<dbReference type="GO" id="GO:0031564">
    <property type="term" value="P:transcription antitermination"/>
    <property type="evidence" value="ECO:0007669"/>
    <property type="project" value="UniProtKB-KW"/>
</dbReference>
<dbReference type="PANTHER" id="PTHR11078:SF3">
    <property type="entry name" value="ANTITERMINATION NUSB DOMAIN-CONTAINING PROTEIN"/>
    <property type="match status" value="1"/>
</dbReference>
<dbReference type="InterPro" id="IPR006027">
    <property type="entry name" value="NusB_RsmB_TIM44"/>
</dbReference>
<dbReference type="InterPro" id="IPR011605">
    <property type="entry name" value="NusB_fam"/>
</dbReference>
<evidence type="ECO:0000313" key="10">
    <source>
        <dbReference type="EMBL" id="OTI56142.1"/>
    </source>
</evidence>
<reference evidence="9 13" key="2">
    <citation type="submission" date="2019-11" db="EMBL/GenBank/DDBJ databases">
        <title>Genomes of ocular Pseudomonas aeruginosa isolates.</title>
        <authorList>
            <person name="Khan M."/>
            <person name="Rice S.A."/>
            <person name="Willcox M.D.P."/>
            <person name="Stapleton F."/>
        </authorList>
    </citation>
    <scope>NUCLEOTIDE SEQUENCE [LARGE SCALE GENOMIC DNA]</scope>
    <source>
        <strain evidence="9 13">PA221</strain>
    </source>
</reference>
<sequence>MSNQDSGNPAAKPPKGKTAARRKARSLAVQALYSWQIAGQPLHEIEAQFRTDNDFSEVDGAYFHEILHGVPRQKSELDSTFEPCLDRPLAEIDPVELAILRLSTYELRNRIDVPYKVVINEGIELAKTFGATDGHKFVNGVLDKLAPRLRAAELRGGKR</sequence>
<dbReference type="SUPFAM" id="SSF48013">
    <property type="entry name" value="NusB-like"/>
    <property type="match status" value="1"/>
</dbReference>
<dbReference type="GO" id="GO:0006353">
    <property type="term" value="P:DNA-templated transcription termination"/>
    <property type="evidence" value="ECO:0007669"/>
    <property type="project" value="UniProtKB-UniRule"/>
</dbReference>
<evidence type="ECO:0000256" key="4">
    <source>
        <dbReference type="ARBA" id="ARBA00023015"/>
    </source>
</evidence>
<dbReference type="Proteomes" id="UP000194857">
    <property type="component" value="Unassembled WGS sequence"/>
</dbReference>
<dbReference type="Pfam" id="PF01029">
    <property type="entry name" value="NusB"/>
    <property type="match status" value="1"/>
</dbReference>
<dbReference type="EMBL" id="CP136986">
    <property type="protein sequence ID" value="WOS79083.1"/>
    <property type="molecule type" value="Genomic_DNA"/>
</dbReference>
<dbReference type="EMBL" id="NFFZ01000023">
    <property type="protein sequence ID" value="OTI56142.1"/>
    <property type="molecule type" value="Genomic_DNA"/>
</dbReference>
<dbReference type="SMR" id="A0A072ZDZ6"/>
<dbReference type="NCBIfam" id="TIGR01951">
    <property type="entry name" value="nusB"/>
    <property type="match status" value="1"/>
</dbReference>
<feature type="domain" description="NusB/RsmB/TIM44" evidence="8">
    <location>
        <begin position="22"/>
        <end position="146"/>
    </location>
</feature>
<dbReference type="Proteomes" id="UP000433532">
    <property type="component" value="Unassembled WGS sequence"/>
</dbReference>
<dbReference type="HAMAP" id="MF_00073">
    <property type="entry name" value="NusB"/>
    <property type="match status" value="1"/>
</dbReference>
<dbReference type="InterPro" id="IPR035926">
    <property type="entry name" value="NusB-like_sf"/>
</dbReference>
<evidence type="ECO:0000256" key="5">
    <source>
        <dbReference type="ARBA" id="ARBA00023163"/>
    </source>
</evidence>
<keyword evidence="2 6" id="KW-0889">Transcription antitermination</keyword>
<dbReference type="OMA" id="DRMPVVD"/>
<proteinExistence type="inferred from homology"/>
<dbReference type="KEGG" id="paeb:NCGM1900_0909"/>
<evidence type="ECO:0000313" key="12">
    <source>
        <dbReference type="Proteomes" id="UP000194857"/>
    </source>
</evidence>
<evidence type="ECO:0000259" key="8">
    <source>
        <dbReference type="Pfam" id="PF01029"/>
    </source>
</evidence>
<evidence type="ECO:0000256" key="1">
    <source>
        <dbReference type="ARBA" id="ARBA00005952"/>
    </source>
</evidence>
<keyword evidence="4 6" id="KW-0805">Transcription regulation</keyword>
<feature type="region of interest" description="Disordered" evidence="7">
    <location>
        <begin position="1"/>
        <end position="21"/>
    </location>
</feature>
<comment type="similarity">
    <text evidence="1 6">Belongs to the NusB family.</text>
</comment>
<evidence type="ECO:0000313" key="13">
    <source>
        <dbReference type="Proteomes" id="UP000433532"/>
    </source>
</evidence>
<keyword evidence="3 6" id="KW-0694">RNA-binding</keyword>
<reference evidence="10 12" key="1">
    <citation type="submission" date="2017-05" db="EMBL/GenBank/DDBJ databases">
        <authorList>
            <person name="Song R."/>
            <person name="Chenine A.L."/>
            <person name="Ruprecht R.M."/>
        </authorList>
    </citation>
    <scope>NUCLEOTIDE SEQUENCE [LARGE SCALE GENOMIC DNA]</scope>
    <source>
        <strain evidence="10 12">S567_C10_BS</strain>
    </source>
</reference>
<comment type="function">
    <text evidence="6">Involved in transcription antitermination. Required for transcription of ribosomal RNA (rRNA) genes. Binds specifically to the boxA antiterminator sequence of the ribosomal RNA (rrn) operons.</text>
</comment>
<dbReference type="Gene3D" id="1.10.940.10">
    <property type="entry name" value="NusB-like"/>
    <property type="match status" value="1"/>
</dbReference>
<dbReference type="FunFam" id="1.10.940.10:FF:000001">
    <property type="entry name" value="Transcription antitermination factor NusB"/>
    <property type="match status" value="1"/>
</dbReference>
<dbReference type="GO" id="GO:0003723">
    <property type="term" value="F:RNA binding"/>
    <property type="evidence" value="ECO:0007669"/>
    <property type="project" value="UniProtKB-UniRule"/>
</dbReference>
<reference evidence="11" key="3">
    <citation type="submission" date="2023-06" db="EMBL/GenBank/DDBJ databases">
        <authorList>
            <consortium name="Clinical and Environmental Microbiology Branch: Whole genome sequencing antimicrobial resistance pathogens in the healthcare setting"/>
        </authorList>
    </citation>
    <scope>NUCLEOTIDE SEQUENCE</scope>
    <source>
        <strain evidence="11">2021CK-01020</strain>
    </source>
</reference>
<evidence type="ECO:0000313" key="11">
    <source>
        <dbReference type="EMBL" id="WOS79083.1"/>
    </source>
</evidence>
<dbReference type="PANTHER" id="PTHR11078">
    <property type="entry name" value="N UTILIZATION SUBSTANCE PROTEIN B-RELATED"/>
    <property type="match status" value="1"/>
</dbReference>
<dbReference type="Proteomes" id="UP001297540">
    <property type="component" value="Chromosome"/>
</dbReference>
<reference evidence="11" key="4">
    <citation type="submission" date="2023-10" db="EMBL/GenBank/DDBJ databases">
        <title>Pathogen: clinical or host-associated sample.</title>
        <authorList>
            <person name="Hergert J."/>
            <person name="Casey R."/>
            <person name="Wagner J."/>
            <person name="Young E.L."/>
            <person name="Oakeson K.F."/>
        </authorList>
    </citation>
    <scope>NUCLEOTIDE SEQUENCE</scope>
    <source>
        <strain evidence="11">2021CK-01020</strain>
    </source>
</reference>
<evidence type="ECO:0000313" key="9">
    <source>
        <dbReference type="EMBL" id="MUI38424.1"/>
    </source>
</evidence>
<organism evidence="10 12">
    <name type="scientific">Pseudomonas aeruginosa</name>
    <dbReference type="NCBI Taxonomy" id="287"/>
    <lineage>
        <taxon>Bacteria</taxon>
        <taxon>Pseudomonadati</taxon>
        <taxon>Pseudomonadota</taxon>
        <taxon>Gammaproteobacteria</taxon>
        <taxon>Pseudomonadales</taxon>
        <taxon>Pseudomonadaceae</taxon>
        <taxon>Pseudomonas</taxon>
    </lineage>
</organism>
<dbReference type="EMBL" id="WOAD01000030">
    <property type="protein sequence ID" value="MUI38424.1"/>
    <property type="molecule type" value="Genomic_DNA"/>
</dbReference>
<protein>
    <recommendedName>
        <fullName evidence="6">Transcription antitermination protein NusB</fullName>
    </recommendedName>
    <alternativeName>
        <fullName evidence="6">Antitermination factor NusB</fullName>
    </alternativeName>
</protein>